<protein>
    <submittedName>
        <fullName evidence="1">Uncharacterized protein</fullName>
    </submittedName>
</protein>
<name>A0ABD0LB43_9CAEN</name>
<organism evidence="1 2">
    <name type="scientific">Batillaria attramentaria</name>
    <dbReference type="NCBI Taxonomy" id="370345"/>
    <lineage>
        <taxon>Eukaryota</taxon>
        <taxon>Metazoa</taxon>
        <taxon>Spiralia</taxon>
        <taxon>Lophotrochozoa</taxon>
        <taxon>Mollusca</taxon>
        <taxon>Gastropoda</taxon>
        <taxon>Caenogastropoda</taxon>
        <taxon>Sorbeoconcha</taxon>
        <taxon>Cerithioidea</taxon>
        <taxon>Batillariidae</taxon>
        <taxon>Batillaria</taxon>
    </lineage>
</organism>
<proteinExistence type="predicted"/>
<gene>
    <name evidence="1" type="ORF">BaRGS_00012158</name>
</gene>
<accession>A0ABD0LB43</accession>
<dbReference type="AlphaFoldDB" id="A0ABD0LB43"/>
<dbReference type="Proteomes" id="UP001519460">
    <property type="component" value="Unassembled WGS sequence"/>
</dbReference>
<dbReference type="EMBL" id="JACVVK020000066">
    <property type="protein sequence ID" value="KAK7496506.1"/>
    <property type="molecule type" value="Genomic_DNA"/>
</dbReference>
<keyword evidence="2" id="KW-1185">Reference proteome</keyword>
<evidence type="ECO:0000313" key="1">
    <source>
        <dbReference type="EMBL" id="KAK7496506.1"/>
    </source>
</evidence>
<comment type="caution">
    <text evidence="1">The sequence shown here is derived from an EMBL/GenBank/DDBJ whole genome shotgun (WGS) entry which is preliminary data.</text>
</comment>
<evidence type="ECO:0000313" key="2">
    <source>
        <dbReference type="Proteomes" id="UP001519460"/>
    </source>
</evidence>
<reference evidence="1 2" key="1">
    <citation type="journal article" date="2023" name="Sci. Data">
        <title>Genome assembly of the Korean intertidal mud-creeper Batillaria attramentaria.</title>
        <authorList>
            <person name="Patra A.K."/>
            <person name="Ho P.T."/>
            <person name="Jun S."/>
            <person name="Lee S.J."/>
            <person name="Kim Y."/>
            <person name="Won Y.J."/>
        </authorList>
    </citation>
    <scope>NUCLEOTIDE SEQUENCE [LARGE SCALE GENOMIC DNA]</scope>
    <source>
        <strain evidence="1">Wonlab-2016</strain>
    </source>
</reference>
<sequence>MSLFEKIVWLNVEGKHVREKKCTENGSCFYGVIASWPPACQMYRKRIMFLWRYLKVVSSLSNVSTRAECFGLSQQTRAVTETGSDGQCAQITPSSKRVSS</sequence>